<evidence type="ECO:0000313" key="1">
    <source>
        <dbReference type="EMBL" id="KAK4366576.1"/>
    </source>
</evidence>
<organism evidence="1 2">
    <name type="scientific">Anisodus tanguticus</name>
    <dbReference type="NCBI Taxonomy" id="243964"/>
    <lineage>
        <taxon>Eukaryota</taxon>
        <taxon>Viridiplantae</taxon>
        <taxon>Streptophyta</taxon>
        <taxon>Embryophyta</taxon>
        <taxon>Tracheophyta</taxon>
        <taxon>Spermatophyta</taxon>
        <taxon>Magnoliopsida</taxon>
        <taxon>eudicotyledons</taxon>
        <taxon>Gunneridae</taxon>
        <taxon>Pentapetalae</taxon>
        <taxon>asterids</taxon>
        <taxon>lamiids</taxon>
        <taxon>Solanales</taxon>
        <taxon>Solanaceae</taxon>
        <taxon>Solanoideae</taxon>
        <taxon>Hyoscyameae</taxon>
        <taxon>Anisodus</taxon>
    </lineage>
</organism>
<dbReference type="AlphaFoldDB" id="A0AAE1SCU6"/>
<sequence>MAIKAIERGRHRPRKDAGEVVKVAGKLKQMKGEKGSPAALYYVGNRMGKEVYKNRRKSYLPYRQDLIGFFATGLSRSYRPF</sequence>
<gene>
    <name evidence="1" type="ORF">RND71_014456</name>
</gene>
<accession>A0AAE1SCU6</accession>
<evidence type="ECO:0000313" key="2">
    <source>
        <dbReference type="Proteomes" id="UP001291623"/>
    </source>
</evidence>
<dbReference type="EMBL" id="JAVYJV010000007">
    <property type="protein sequence ID" value="KAK4366576.1"/>
    <property type="molecule type" value="Genomic_DNA"/>
</dbReference>
<proteinExistence type="predicted"/>
<reference evidence="1" key="1">
    <citation type="submission" date="2023-12" db="EMBL/GenBank/DDBJ databases">
        <title>Genome assembly of Anisodus tanguticus.</title>
        <authorList>
            <person name="Wang Y.-J."/>
        </authorList>
    </citation>
    <scope>NUCLEOTIDE SEQUENCE</scope>
    <source>
        <strain evidence="1">KB-2021</strain>
        <tissue evidence="1">Leaf</tissue>
    </source>
</reference>
<keyword evidence="2" id="KW-1185">Reference proteome</keyword>
<dbReference type="Proteomes" id="UP001291623">
    <property type="component" value="Unassembled WGS sequence"/>
</dbReference>
<name>A0AAE1SCU6_9SOLA</name>
<comment type="caution">
    <text evidence="1">The sequence shown here is derived from an EMBL/GenBank/DDBJ whole genome shotgun (WGS) entry which is preliminary data.</text>
</comment>
<protein>
    <submittedName>
        <fullName evidence="1">Uncharacterized protein</fullName>
    </submittedName>
</protein>